<dbReference type="Proteomes" id="UP001500102">
    <property type="component" value="Unassembled WGS sequence"/>
</dbReference>
<keyword evidence="5" id="KW-1185">Reference proteome</keyword>
<dbReference type="Pfam" id="PF01979">
    <property type="entry name" value="Amidohydro_1"/>
    <property type="match status" value="1"/>
</dbReference>
<protein>
    <recommendedName>
        <fullName evidence="3">Amidohydrolase-related domain-containing protein</fullName>
    </recommendedName>
</protein>
<evidence type="ECO:0000313" key="5">
    <source>
        <dbReference type="Proteomes" id="UP001500102"/>
    </source>
</evidence>
<dbReference type="PANTHER" id="PTHR11113:SF14">
    <property type="entry name" value="N-ACETYLGLUCOSAMINE-6-PHOSPHATE DEACETYLASE"/>
    <property type="match status" value="1"/>
</dbReference>
<evidence type="ECO:0000259" key="3">
    <source>
        <dbReference type="Pfam" id="PF01979"/>
    </source>
</evidence>
<name>A0ABP5KRJ3_9MICC</name>
<proteinExistence type="inferred from homology"/>
<accession>A0ABP5KRJ3</accession>
<dbReference type="Gene3D" id="2.30.40.10">
    <property type="entry name" value="Urease, subunit C, domain 1"/>
    <property type="match status" value="1"/>
</dbReference>
<evidence type="ECO:0000256" key="1">
    <source>
        <dbReference type="ARBA" id="ARBA00010716"/>
    </source>
</evidence>
<feature type="domain" description="Amidohydrolase-related" evidence="3">
    <location>
        <begin position="26"/>
        <end position="168"/>
    </location>
</feature>
<reference evidence="5" key="1">
    <citation type="journal article" date="2019" name="Int. J. Syst. Evol. Microbiol.">
        <title>The Global Catalogue of Microorganisms (GCM) 10K type strain sequencing project: providing services to taxonomists for standard genome sequencing and annotation.</title>
        <authorList>
            <consortium name="The Broad Institute Genomics Platform"/>
            <consortium name="The Broad Institute Genome Sequencing Center for Infectious Disease"/>
            <person name="Wu L."/>
            <person name="Ma J."/>
        </authorList>
    </citation>
    <scope>NUCLEOTIDE SEQUENCE [LARGE SCALE GENOMIC DNA]</scope>
    <source>
        <strain evidence="5">JCM 15921</strain>
    </source>
</reference>
<dbReference type="Gene3D" id="3.20.20.140">
    <property type="entry name" value="Metal-dependent hydrolases"/>
    <property type="match status" value="1"/>
</dbReference>
<dbReference type="PANTHER" id="PTHR11113">
    <property type="entry name" value="N-ACETYLGLUCOSAMINE-6-PHOSPHATE DEACETYLASE"/>
    <property type="match status" value="1"/>
</dbReference>
<gene>
    <name evidence="4" type="ORF">GCM10009825_21370</name>
</gene>
<dbReference type="InterPro" id="IPR032466">
    <property type="entry name" value="Metal_Hydrolase"/>
</dbReference>
<evidence type="ECO:0000256" key="2">
    <source>
        <dbReference type="ARBA" id="ARBA00022801"/>
    </source>
</evidence>
<dbReference type="InterPro" id="IPR011059">
    <property type="entry name" value="Metal-dep_hydrolase_composite"/>
</dbReference>
<keyword evidence="2" id="KW-0378">Hydrolase</keyword>
<dbReference type="SUPFAM" id="SSF51556">
    <property type="entry name" value="Metallo-dependent hydrolases"/>
    <property type="match status" value="1"/>
</dbReference>
<dbReference type="InterPro" id="IPR006680">
    <property type="entry name" value="Amidohydro-rel"/>
</dbReference>
<evidence type="ECO:0000313" key="4">
    <source>
        <dbReference type="EMBL" id="GAA2136289.1"/>
    </source>
</evidence>
<comment type="caution">
    <text evidence="4">The sequence shown here is derived from an EMBL/GenBank/DDBJ whole genome shotgun (WGS) entry which is preliminary data.</text>
</comment>
<dbReference type="EMBL" id="BAAAQB010000029">
    <property type="protein sequence ID" value="GAA2136289.1"/>
    <property type="molecule type" value="Genomic_DNA"/>
</dbReference>
<sequence length="174" mass="17558">MTHLFNGMPPLHHRSPGPAGASLRLAAAGTVVVELIGDGVHLDPETVRMVFEVVGAANIALVTDSMAATGLPDGDYELGPSAVVVHDGVATLRSNGALAGGTATLLEVVRATIAAGVDPAEAVLAATLVPASVLGLENEIGALRTGMRADILAVDADFELVRVLRGGRILDASA</sequence>
<comment type="similarity">
    <text evidence="1">Belongs to the metallo-dependent hydrolases superfamily. NagA family.</text>
</comment>
<organism evidence="4 5">
    <name type="scientific">Arthrobacter humicola</name>
    <dbReference type="NCBI Taxonomy" id="409291"/>
    <lineage>
        <taxon>Bacteria</taxon>
        <taxon>Bacillati</taxon>
        <taxon>Actinomycetota</taxon>
        <taxon>Actinomycetes</taxon>
        <taxon>Micrococcales</taxon>
        <taxon>Micrococcaceae</taxon>
        <taxon>Arthrobacter</taxon>
    </lineage>
</organism>